<name>A0A5S6PZB1_TRIMR</name>
<keyword evidence="6" id="KW-0206">Cytoskeleton</keyword>
<keyword evidence="6" id="KW-0963">Cytoplasm</keyword>
<keyword evidence="5" id="KW-0472">Membrane</keyword>
<dbReference type="GO" id="GO:0090158">
    <property type="term" value="P:endoplasmic reticulum membrane organization"/>
    <property type="evidence" value="ECO:0007669"/>
    <property type="project" value="TreeGrafter"/>
</dbReference>
<dbReference type="GO" id="GO:0005789">
    <property type="term" value="C:endoplasmic reticulum membrane"/>
    <property type="evidence" value="ECO:0007669"/>
    <property type="project" value="InterPro"/>
</dbReference>
<dbReference type="Gene3D" id="2.60.40.10">
    <property type="entry name" value="Immunoglobulins"/>
    <property type="match status" value="1"/>
</dbReference>
<organism evidence="9 10">
    <name type="scientific">Trichuris muris</name>
    <name type="common">Mouse whipworm</name>
    <dbReference type="NCBI Taxonomy" id="70415"/>
    <lineage>
        <taxon>Eukaryota</taxon>
        <taxon>Metazoa</taxon>
        <taxon>Ecdysozoa</taxon>
        <taxon>Nematoda</taxon>
        <taxon>Enoplea</taxon>
        <taxon>Dorylaimia</taxon>
        <taxon>Trichinellida</taxon>
        <taxon>Trichuridae</taxon>
        <taxon>Trichuris</taxon>
    </lineage>
</organism>
<accession>A0A5S6PZB1</accession>
<dbReference type="AlphaFoldDB" id="A0A5S6PZB1"/>
<sequence length="204" mass="22398">MGASPQDENYVLKQISIDNDRFNITPSNKEEKSEKVRITNPTNSSVAFKVKSTRPHLLVAAPAFGVIKPQSGMTLKVKFHKLTDNNFAATKDRLTIVIAVVNEKTYVTTPTFWKGPNGPPKIQKRLPIAISYSKASPFDRTLPEESPEEVKPFTLKALDAGASPNALADAEGKADAGAKDETIKKESDEDDAEEEDEDEKKPKS</sequence>
<evidence type="ECO:0000256" key="5">
    <source>
        <dbReference type="ARBA" id="ARBA00023136"/>
    </source>
</evidence>
<protein>
    <recommendedName>
        <fullName evidence="6">Major sperm protein</fullName>
    </recommendedName>
</protein>
<keyword evidence="3" id="KW-0812">Transmembrane</keyword>
<feature type="compositionally biased region" description="Acidic residues" evidence="7">
    <location>
        <begin position="188"/>
        <end position="198"/>
    </location>
</feature>
<feature type="compositionally biased region" description="Basic and acidic residues" evidence="7">
    <location>
        <begin position="170"/>
        <end position="187"/>
    </location>
</feature>
<evidence type="ECO:0000256" key="4">
    <source>
        <dbReference type="ARBA" id="ARBA00022989"/>
    </source>
</evidence>
<comment type="similarity">
    <text evidence="2">Belongs to the VAMP-associated protein (VAP) (TC 9.B.17) family.</text>
</comment>
<dbReference type="Proteomes" id="UP000046395">
    <property type="component" value="Unassembled WGS sequence"/>
</dbReference>
<evidence type="ECO:0000256" key="6">
    <source>
        <dbReference type="RuleBase" id="RU003425"/>
    </source>
</evidence>
<evidence type="ECO:0000256" key="1">
    <source>
        <dbReference type="ARBA" id="ARBA00004211"/>
    </source>
</evidence>
<keyword evidence="4" id="KW-1133">Transmembrane helix</keyword>
<dbReference type="PROSITE" id="PS50202">
    <property type="entry name" value="MSP"/>
    <property type="match status" value="1"/>
</dbReference>
<dbReference type="STRING" id="70415.A0A5S6PZB1"/>
<evidence type="ECO:0000313" key="10">
    <source>
        <dbReference type="WBParaSite" id="TMUE_0000000306.1"/>
    </source>
</evidence>
<evidence type="ECO:0000259" key="8">
    <source>
        <dbReference type="PROSITE" id="PS50202"/>
    </source>
</evidence>
<dbReference type="GO" id="GO:0005886">
    <property type="term" value="C:plasma membrane"/>
    <property type="evidence" value="ECO:0007669"/>
    <property type="project" value="TreeGrafter"/>
</dbReference>
<dbReference type="PANTHER" id="PTHR10809">
    <property type="entry name" value="VESICLE-ASSOCIATED MEMBRANE PROTEIN-ASSOCIATED PROTEIN"/>
    <property type="match status" value="1"/>
</dbReference>
<dbReference type="InterPro" id="IPR000535">
    <property type="entry name" value="MSP_dom"/>
</dbReference>
<dbReference type="SUPFAM" id="SSF49354">
    <property type="entry name" value="PapD-like"/>
    <property type="match status" value="1"/>
</dbReference>
<evidence type="ECO:0000256" key="7">
    <source>
        <dbReference type="SAM" id="MobiDB-lite"/>
    </source>
</evidence>
<feature type="domain" description="MSP" evidence="8">
    <location>
        <begin position="1"/>
        <end position="131"/>
    </location>
</feature>
<evidence type="ECO:0000256" key="2">
    <source>
        <dbReference type="ARBA" id="ARBA00008932"/>
    </source>
</evidence>
<proteinExistence type="inferred from homology"/>
<dbReference type="WBParaSite" id="TMUE_0000000306.1">
    <property type="protein sequence ID" value="TMUE_0000000306.1"/>
    <property type="gene ID" value="WBGene00296247"/>
</dbReference>
<feature type="region of interest" description="Disordered" evidence="7">
    <location>
        <begin position="138"/>
        <end position="204"/>
    </location>
</feature>
<evidence type="ECO:0000313" key="9">
    <source>
        <dbReference type="Proteomes" id="UP000046395"/>
    </source>
</evidence>
<dbReference type="GO" id="GO:0061817">
    <property type="term" value="P:endoplasmic reticulum-plasma membrane tethering"/>
    <property type="evidence" value="ECO:0007669"/>
    <property type="project" value="TreeGrafter"/>
</dbReference>
<dbReference type="PANTHER" id="PTHR10809:SF6">
    <property type="entry name" value="AT11025P-RELATED"/>
    <property type="match status" value="1"/>
</dbReference>
<reference evidence="10" key="1">
    <citation type="submission" date="2019-12" db="UniProtKB">
        <authorList>
            <consortium name="WormBaseParasite"/>
        </authorList>
    </citation>
    <scope>IDENTIFICATION</scope>
</reference>
<evidence type="ECO:0000256" key="3">
    <source>
        <dbReference type="ARBA" id="ARBA00022692"/>
    </source>
</evidence>
<dbReference type="InterPro" id="IPR013783">
    <property type="entry name" value="Ig-like_fold"/>
</dbReference>
<dbReference type="Pfam" id="PF00635">
    <property type="entry name" value="Motile_Sperm"/>
    <property type="match status" value="1"/>
</dbReference>
<comment type="subcellular location">
    <subcellularLocation>
        <location evidence="1">Membrane</location>
        <topology evidence="1">Single-pass type IV membrane protein</topology>
    </subcellularLocation>
</comment>
<comment type="function">
    <text evidence="6">Central component in molecular interactions underlying sperm crawling. Forms an extensive filament system that extends from sperm villipoda, along the leading edge of the pseudopod.</text>
</comment>
<dbReference type="InterPro" id="IPR016763">
    <property type="entry name" value="VAP"/>
</dbReference>
<dbReference type="InterPro" id="IPR008962">
    <property type="entry name" value="PapD-like_sf"/>
</dbReference>
<keyword evidence="9" id="KW-1185">Reference proteome</keyword>